<evidence type="ECO:0000313" key="1">
    <source>
        <dbReference type="Proteomes" id="UP000887577"/>
    </source>
</evidence>
<protein>
    <submittedName>
        <fullName evidence="2">SWIM-type domain-containing protein</fullName>
    </submittedName>
</protein>
<keyword evidence="1" id="KW-1185">Reference proteome</keyword>
<organism evidence="1 2">
    <name type="scientific">Panagrolaimus superbus</name>
    <dbReference type="NCBI Taxonomy" id="310955"/>
    <lineage>
        <taxon>Eukaryota</taxon>
        <taxon>Metazoa</taxon>
        <taxon>Ecdysozoa</taxon>
        <taxon>Nematoda</taxon>
        <taxon>Chromadorea</taxon>
        <taxon>Rhabditida</taxon>
        <taxon>Tylenchina</taxon>
        <taxon>Panagrolaimomorpha</taxon>
        <taxon>Panagrolaimoidea</taxon>
        <taxon>Panagrolaimidae</taxon>
        <taxon>Panagrolaimus</taxon>
    </lineage>
</organism>
<sequence>MMKVRASAIKVDAQINLVKYDHAIYCQNNGNNFGFALIFDHKRHCNYVFNMLQQKMVVKNAKNDVDIAEKMFILPLINELRYYSRLNFDFRCFILKLLKSLDIEQKQKLADAIIETKIDKSLLDCVFDGIEYNRSNSSNVPVLIPQDSDALDKSNINQSSKILPMSSSQNIAFKTKADKDEERKSHSIEHPDLEEIIYAPNFEVMSYIQNGISKSRLFIFPATDKKKCYEYFYDFNREVYICCGCNNGKKCTHAIIEKDSDGIDFVKCLKTDHICKIRPFKPEKYQTDYIIKKPNYELIENDKELRLFTSSDKKKFYKMSYDSHQKLYICLECWKLKNYIQACVCVDKNGNQYISVRNQKHICSNMKYLVSDQQISMPKNGILPNYQHVVRNLNKTSKKTIAQKRKRNSQ</sequence>
<dbReference type="WBParaSite" id="PSU_v2.g7265.t1">
    <property type="protein sequence ID" value="PSU_v2.g7265.t1"/>
    <property type="gene ID" value="PSU_v2.g7265"/>
</dbReference>
<proteinExistence type="predicted"/>
<dbReference type="Proteomes" id="UP000887577">
    <property type="component" value="Unplaced"/>
</dbReference>
<name>A0A914Z5T1_9BILA</name>
<reference evidence="2" key="1">
    <citation type="submission" date="2022-11" db="UniProtKB">
        <authorList>
            <consortium name="WormBaseParasite"/>
        </authorList>
    </citation>
    <scope>IDENTIFICATION</scope>
</reference>
<accession>A0A914Z5T1</accession>
<dbReference type="AlphaFoldDB" id="A0A914Z5T1"/>
<evidence type="ECO:0000313" key="2">
    <source>
        <dbReference type="WBParaSite" id="PSU_v2.g7265.t1"/>
    </source>
</evidence>